<dbReference type="SUPFAM" id="SSF53474">
    <property type="entry name" value="alpha/beta-Hydrolases"/>
    <property type="match status" value="1"/>
</dbReference>
<name>A0A0N1H7X8_9EURO</name>
<dbReference type="OrthoDB" id="8119704at2759"/>
<dbReference type="InterPro" id="IPR029058">
    <property type="entry name" value="AB_hydrolase_fold"/>
</dbReference>
<feature type="domain" description="AB hydrolase-1" evidence="1">
    <location>
        <begin position="85"/>
        <end position="219"/>
    </location>
</feature>
<dbReference type="VEuPathDB" id="FungiDB:AB675_2174"/>
<protein>
    <recommendedName>
        <fullName evidence="1">AB hydrolase-1 domain-containing protein</fullName>
    </recommendedName>
</protein>
<reference evidence="2 3" key="1">
    <citation type="submission" date="2015-06" db="EMBL/GenBank/DDBJ databases">
        <title>Draft genome of the ant-associated black yeast Phialophora attae CBS 131958.</title>
        <authorList>
            <person name="Moreno L.F."/>
            <person name="Stielow B.J."/>
            <person name="de Hoog S."/>
            <person name="Vicente V.A."/>
            <person name="Weiss V.A."/>
            <person name="de Vries M."/>
            <person name="Cruz L.M."/>
            <person name="Souza E.M."/>
        </authorList>
    </citation>
    <scope>NUCLEOTIDE SEQUENCE [LARGE SCALE GENOMIC DNA]</scope>
    <source>
        <strain evidence="2 3">CBS 131958</strain>
    </source>
</reference>
<evidence type="ECO:0000259" key="1">
    <source>
        <dbReference type="Pfam" id="PF12697"/>
    </source>
</evidence>
<gene>
    <name evidence="2" type="ORF">AB675_2174</name>
</gene>
<dbReference type="Pfam" id="PF12697">
    <property type="entry name" value="Abhydrolase_6"/>
    <property type="match status" value="1"/>
</dbReference>
<comment type="caution">
    <text evidence="2">The sequence shown here is derived from an EMBL/GenBank/DDBJ whole genome shotgun (WGS) entry which is preliminary data.</text>
</comment>
<dbReference type="InterPro" id="IPR050228">
    <property type="entry name" value="Carboxylesterase_BioH"/>
</dbReference>
<dbReference type="InterPro" id="IPR000073">
    <property type="entry name" value="AB_hydrolase_1"/>
</dbReference>
<dbReference type="PANTHER" id="PTHR43194">
    <property type="entry name" value="HYDROLASE ALPHA/BETA FOLD FAMILY"/>
    <property type="match status" value="1"/>
</dbReference>
<evidence type="ECO:0000313" key="3">
    <source>
        <dbReference type="Proteomes" id="UP000038010"/>
    </source>
</evidence>
<dbReference type="AlphaFoldDB" id="A0A0N1H7X8"/>
<dbReference type="GeneID" id="28734004"/>
<dbReference type="STRING" id="1664694.A0A0N1H7X8"/>
<organism evidence="2 3">
    <name type="scientific">Cyphellophora attinorum</name>
    <dbReference type="NCBI Taxonomy" id="1664694"/>
    <lineage>
        <taxon>Eukaryota</taxon>
        <taxon>Fungi</taxon>
        <taxon>Dikarya</taxon>
        <taxon>Ascomycota</taxon>
        <taxon>Pezizomycotina</taxon>
        <taxon>Eurotiomycetes</taxon>
        <taxon>Chaetothyriomycetidae</taxon>
        <taxon>Chaetothyriales</taxon>
        <taxon>Cyphellophoraceae</taxon>
        <taxon>Cyphellophora</taxon>
    </lineage>
</organism>
<accession>A0A0N1H7X8</accession>
<dbReference type="Proteomes" id="UP000038010">
    <property type="component" value="Unassembled WGS sequence"/>
</dbReference>
<dbReference type="RefSeq" id="XP_018002733.1">
    <property type="nucleotide sequence ID" value="XM_018142124.1"/>
</dbReference>
<dbReference type="PANTHER" id="PTHR43194:SF2">
    <property type="entry name" value="PEROXISOMAL MEMBRANE PROTEIN LPX1"/>
    <property type="match status" value="1"/>
</dbReference>
<evidence type="ECO:0000313" key="2">
    <source>
        <dbReference type="EMBL" id="KPI42770.1"/>
    </source>
</evidence>
<keyword evidence="3" id="KW-1185">Reference proteome</keyword>
<sequence length="280" mass="31743">MSFATFFSTLYNYLVNEVLAGYYNLHFRRTRSQPKLRPLPPHISRHFIPSLSSAEGRLGQDYRLELLVCSASNPDPDAYPILFQHGVFGHASVWLEWMTCLRAHNYSGTTYALSLRGHGASWLPSSWFGMVWGVTHQDMCDDLLAGINAVRAFESGRPPVLVGHSAGGELVHPRTDRKYSSLRRRPIFDNWARMDPLVNLRLVLHALHPKSNISTPELMRKAYFGLDTKLEDVEEFGRWAPDYEAMRWPFATLGRKDGTGVLRRTEAADVVPNITDDGGR</sequence>
<proteinExistence type="predicted"/>
<dbReference type="Gene3D" id="3.40.50.1820">
    <property type="entry name" value="alpha/beta hydrolase"/>
    <property type="match status" value="1"/>
</dbReference>
<dbReference type="EMBL" id="LFJN01000006">
    <property type="protein sequence ID" value="KPI42770.1"/>
    <property type="molecule type" value="Genomic_DNA"/>
</dbReference>